<comment type="caution">
    <text evidence="11">The sequence shown here is derived from an EMBL/GenBank/DDBJ whole genome shotgun (WGS) entry which is preliminary data.</text>
</comment>
<evidence type="ECO:0000256" key="1">
    <source>
        <dbReference type="ARBA" id="ARBA00000956"/>
    </source>
</evidence>
<evidence type="ECO:0000256" key="3">
    <source>
        <dbReference type="ARBA" id="ARBA00010443"/>
    </source>
</evidence>
<evidence type="ECO:0000313" key="11">
    <source>
        <dbReference type="EMBL" id="KAL2635294.1"/>
    </source>
</evidence>
<evidence type="ECO:0000256" key="8">
    <source>
        <dbReference type="ARBA" id="ARBA00022741"/>
    </source>
</evidence>
<feature type="domain" description="Nucleotidyl transferase" evidence="10">
    <location>
        <begin position="1"/>
        <end position="65"/>
    </location>
</feature>
<reference evidence="11 12" key="1">
    <citation type="submission" date="2024-09" db="EMBL/GenBank/DDBJ databases">
        <title>Chromosome-scale assembly of Riccia fluitans.</title>
        <authorList>
            <person name="Paukszto L."/>
            <person name="Sawicki J."/>
            <person name="Karawczyk K."/>
            <person name="Piernik-Szablinska J."/>
            <person name="Szczecinska M."/>
            <person name="Mazdziarz M."/>
        </authorList>
    </citation>
    <scope>NUCLEOTIDE SEQUENCE [LARGE SCALE GENOMIC DNA]</scope>
    <source>
        <strain evidence="11">Rf_01</strain>
        <tissue evidence="11">Aerial parts of the thallus</tissue>
    </source>
</reference>
<dbReference type="GO" id="GO:0008878">
    <property type="term" value="F:glucose-1-phosphate adenylyltransferase activity"/>
    <property type="evidence" value="ECO:0007669"/>
    <property type="project" value="UniProtKB-EC"/>
</dbReference>
<dbReference type="InterPro" id="IPR005835">
    <property type="entry name" value="NTP_transferase_dom"/>
</dbReference>
<dbReference type="Gene3D" id="2.160.10.10">
    <property type="entry name" value="Hexapeptide repeat proteins"/>
    <property type="match status" value="1"/>
</dbReference>
<dbReference type="InterPro" id="IPR011831">
    <property type="entry name" value="ADP-Glc_PPase"/>
</dbReference>
<sequence length="220" mass="24560">MGFYVFKKDVLLKLLNWCHPEANHFDSEVIPAAVKEFDVQAYMFTDYWQDVGTIRSYFEANLSFTDEPSKLGFYDPARPVYTSPRHLPPTIMDHSRIADSIVAHGCFLQNCSIKHSVVGLRSRIRNGVNLNDVVMLGANDYETDEEREALTLLGKVPMGTGENTRISKCIIDKDARIGKNVILTNTDGVQEANNPLEGVYIRSGIIIVSEGALIHDGVVI</sequence>
<comment type="similarity">
    <text evidence="3">Belongs to the bacterial/plant glucose-1-phosphate adenylyltransferase family.</text>
</comment>
<dbReference type="GO" id="GO:0000166">
    <property type="term" value="F:nucleotide binding"/>
    <property type="evidence" value="ECO:0007669"/>
    <property type="project" value="UniProtKB-KW"/>
</dbReference>
<dbReference type="SUPFAM" id="SSF51161">
    <property type="entry name" value="Trimeric LpxA-like enzymes"/>
    <property type="match status" value="1"/>
</dbReference>
<accession>A0ABD1YY22</accession>
<evidence type="ECO:0000256" key="4">
    <source>
        <dbReference type="ARBA" id="ARBA00012460"/>
    </source>
</evidence>
<organism evidence="11 12">
    <name type="scientific">Riccia fluitans</name>
    <dbReference type="NCBI Taxonomy" id="41844"/>
    <lineage>
        <taxon>Eukaryota</taxon>
        <taxon>Viridiplantae</taxon>
        <taxon>Streptophyta</taxon>
        <taxon>Embryophyta</taxon>
        <taxon>Marchantiophyta</taxon>
        <taxon>Marchantiopsida</taxon>
        <taxon>Marchantiidae</taxon>
        <taxon>Marchantiales</taxon>
        <taxon>Ricciaceae</taxon>
        <taxon>Riccia</taxon>
    </lineage>
</organism>
<dbReference type="InterPro" id="IPR029044">
    <property type="entry name" value="Nucleotide-diphossugar_trans"/>
</dbReference>
<evidence type="ECO:0000256" key="7">
    <source>
        <dbReference type="ARBA" id="ARBA00022695"/>
    </source>
</evidence>
<comment type="catalytic activity">
    <reaction evidence="1">
        <text>alpha-D-glucose 1-phosphate + ATP + H(+) = ADP-alpha-D-glucose + diphosphate</text>
        <dbReference type="Rhea" id="RHEA:12120"/>
        <dbReference type="ChEBI" id="CHEBI:15378"/>
        <dbReference type="ChEBI" id="CHEBI:30616"/>
        <dbReference type="ChEBI" id="CHEBI:33019"/>
        <dbReference type="ChEBI" id="CHEBI:57498"/>
        <dbReference type="ChEBI" id="CHEBI:58601"/>
        <dbReference type="EC" id="2.7.7.27"/>
    </reaction>
</comment>
<dbReference type="SUPFAM" id="SSF53448">
    <property type="entry name" value="Nucleotide-diphospho-sugar transferases"/>
    <property type="match status" value="1"/>
</dbReference>
<keyword evidence="12" id="KW-1185">Reference proteome</keyword>
<dbReference type="GO" id="GO:0019252">
    <property type="term" value="P:starch biosynthetic process"/>
    <property type="evidence" value="ECO:0007669"/>
    <property type="project" value="UniProtKB-KW"/>
</dbReference>
<proteinExistence type="inferred from homology"/>
<dbReference type="EC" id="2.7.7.27" evidence="4"/>
<dbReference type="PANTHER" id="PTHR43523:SF12">
    <property type="entry name" value="GLUCOSE-1-PHOSPHATE ADENYLYLTRANSFERASE LARGE SUBUNIT 1, CHLOROPLASTIC-RELATED"/>
    <property type="match status" value="1"/>
</dbReference>
<name>A0ABD1YY22_9MARC</name>
<comment type="pathway">
    <text evidence="2">Glycan biosynthesis; starch biosynthesis.</text>
</comment>
<dbReference type="Pfam" id="PF25247">
    <property type="entry name" value="LbH_GLGC"/>
    <property type="match status" value="1"/>
</dbReference>
<dbReference type="PANTHER" id="PTHR43523">
    <property type="entry name" value="GLUCOSE-1-PHOSPHATE ADENYLYLTRANSFERASE-RELATED"/>
    <property type="match status" value="1"/>
</dbReference>
<keyword evidence="7" id="KW-0548">Nucleotidyltransferase</keyword>
<evidence type="ECO:0000256" key="9">
    <source>
        <dbReference type="ARBA" id="ARBA00022922"/>
    </source>
</evidence>
<keyword evidence="6" id="KW-0808">Transferase</keyword>
<evidence type="ECO:0000256" key="6">
    <source>
        <dbReference type="ARBA" id="ARBA00022679"/>
    </source>
</evidence>
<dbReference type="EMBL" id="JBHFFA010000003">
    <property type="protein sequence ID" value="KAL2635294.1"/>
    <property type="molecule type" value="Genomic_DNA"/>
</dbReference>
<keyword evidence="8" id="KW-0547">Nucleotide-binding</keyword>
<evidence type="ECO:0000256" key="2">
    <source>
        <dbReference type="ARBA" id="ARBA00004727"/>
    </source>
</evidence>
<dbReference type="AlphaFoldDB" id="A0ABD1YY22"/>
<dbReference type="Proteomes" id="UP001605036">
    <property type="component" value="Unassembled WGS sequence"/>
</dbReference>
<dbReference type="InterPro" id="IPR011004">
    <property type="entry name" value="Trimer_LpxA-like_sf"/>
</dbReference>
<evidence type="ECO:0000259" key="10">
    <source>
        <dbReference type="Pfam" id="PF00483"/>
    </source>
</evidence>
<protein>
    <recommendedName>
        <fullName evidence="4">glucose-1-phosphate adenylyltransferase</fullName>
        <ecNumber evidence="4">2.7.7.27</ecNumber>
    </recommendedName>
</protein>
<keyword evidence="5" id="KW-0021">Allosteric enzyme</keyword>
<gene>
    <name evidence="11" type="ORF">R1flu_006773</name>
</gene>
<dbReference type="CDD" id="cd04651">
    <property type="entry name" value="LbH_G1P_AT_C"/>
    <property type="match status" value="1"/>
</dbReference>
<keyword evidence="9" id="KW-0750">Starch biosynthesis</keyword>
<evidence type="ECO:0000256" key="5">
    <source>
        <dbReference type="ARBA" id="ARBA00022533"/>
    </source>
</evidence>
<dbReference type="Pfam" id="PF00483">
    <property type="entry name" value="NTP_transferase"/>
    <property type="match status" value="1"/>
</dbReference>
<dbReference type="Gene3D" id="3.90.550.10">
    <property type="entry name" value="Spore Coat Polysaccharide Biosynthesis Protein SpsA, Chain A"/>
    <property type="match status" value="1"/>
</dbReference>
<evidence type="ECO:0000313" key="12">
    <source>
        <dbReference type="Proteomes" id="UP001605036"/>
    </source>
</evidence>